<dbReference type="PANTHER" id="PTHR36151:SF3">
    <property type="entry name" value="ER-BOUND OXYGENASE MPAB_MPAB'_RUBBER OXYGENASE CATALYTIC DOMAIN-CONTAINING PROTEIN"/>
    <property type="match status" value="1"/>
</dbReference>
<organism evidence="2 3">
    <name type="scientific">Hyaloscypha bicolor E</name>
    <dbReference type="NCBI Taxonomy" id="1095630"/>
    <lineage>
        <taxon>Eukaryota</taxon>
        <taxon>Fungi</taxon>
        <taxon>Dikarya</taxon>
        <taxon>Ascomycota</taxon>
        <taxon>Pezizomycotina</taxon>
        <taxon>Leotiomycetes</taxon>
        <taxon>Helotiales</taxon>
        <taxon>Hyaloscyphaceae</taxon>
        <taxon>Hyaloscypha</taxon>
        <taxon>Hyaloscypha bicolor</taxon>
    </lineage>
</organism>
<name>A0A2J6TJH6_9HELO</name>
<dbReference type="AlphaFoldDB" id="A0A2J6TJH6"/>
<dbReference type="InterPro" id="IPR018713">
    <property type="entry name" value="MPAB/Lcp_cat_dom"/>
</dbReference>
<protein>
    <recommendedName>
        <fullName evidence="1">ER-bound oxygenase mpaB/mpaB'/Rubber oxygenase catalytic domain-containing protein</fullName>
    </recommendedName>
</protein>
<dbReference type="Pfam" id="PF09995">
    <property type="entry name" value="MPAB_Lcp_cat"/>
    <property type="match status" value="1"/>
</dbReference>
<evidence type="ECO:0000313" key="3">
    <source>
        <dbReference type="Proteomes" id="UP000235371"/>
    </source>
</evidence>
<dbReference type="GeneID" id="36580969"/>
<dbReference type="GO" id="GO:0016491">
    <property type="term" value="F:oxidoreductase activity"/>
    <property type="evidence" value="ECO:0007669"/>
    <property type="project" value="InterPro"/>
</dbReference>
<accession>A0A2J6TJH6</accession>
<proteinExistence type="predicted"/>
<feature type="domain" description="ER-bound oxygenase mpaB/mpaB'/Rubber oxygenase catalytic" evidence="1">
    <location>
        <begin position="7"/>
        <end position="210"/>
    </location>
</feature>
<feature type="non-terminal residue" evidence="2">
    <location>
        <position position="1"/>
    </location>
</feature>
<evidence type="ECO:0000313" key="2">
    <source>
        <dbReference type="EMBL" id="PMD63179.1"/>
    </source>
</evidence>
<feature type="non-terminal residue" evidence="2">
    <location>
        <position position="251"/>
    </location>
</feature>
<dbReference type="OrthoDB" id="5131368at2759"/>
<reference evidence="2 3" key="1">
    <citation type="submission" date="2016-04" db="EMBL/GenBank/DDBJ databases">
        <title>A degradative enzymes factory behind the ericoid mycorrhizal symbiosis.</title>
        <authorList>
            <consortium name="DOE Joint Genome Institute"/>
            <person name="Martino E."/>
            <person name="Morin E."/>
            <person name="Grelet G."/>
            <person name="Kuo A."/>
            <person name="Kohler A."/>
            <person name="Daghino S."/>
            <person name="Barry K."/>
            <person name="Choi C."/>
            <person name="Cichocki N."/>
            <person name="Clum A."/>
            <person name="Copeland A."/>
            <person name="Hainaut M."/>
            <person name="Haridas S."/>
            <person name="Labutti K."/>
            <person name="Lindquist E."/>
            <person name="Lipzen A."/>
            <person name="Khouja H.-R."/>
            <person name="Murat C."/>
            <person name="Ohm R."/>
            <person name="Olson A."/>
            <person name="Spatafora J."/>
            <person name="Veneault-Fourrey C."/>
            <person name="Henrissat B."/>
            <person name="Grigoriev I."/>
            <person name="Martin F."/>
            <person name="Perotto S."/>
        </authorList>
    </citation>
    <scope>NUCLEOTIDE SEQUENCE [LARGE SCALE GENOMIC DNA]</scope>
    <source>
        <strain evidence="2 3">E</strain>
    </source>
</reference>
<dbReference type="PANTHER" id="PTHR36151">
    <property type="entry name" value="BLR2777 PROTEIN"/>
    <property type="match status" value="1"/>
</dbReference>
<keyword evidence="3" id="KW-1185">Reference proteome</keyword>
<dbReference type="Proteomes" id="UP000235371">
    <property type="component" value="Unassembled WGS sequence"/>
</dbReference>
<gene>
    <name evidence="2" type="ORF">K444DRAFT_471899</name>
</gene>
<dbReference type="EMBL" id="KZ613782">
    <property type="protein sequence ID" value="PMD63179.1"/>
    <property type="molecule type" value="Genomic_DNA"/>
</dbReference>
<dbReference type="RefSeq" id="XP_024740083.1">
    <property type="nucleotide sequence ID" value="XM_024872889.1"/>
</dbReference>
<dbReference type="InParanoid" id="A0A2J6TJH6"/>
<evidence type="ECO:0000259" key="1">
    <source>
        <dbReference type="Pfam" id="PF09995"/>
    </source>
</evidence>
<sequence length="251" mass="29088">NPKNLQRILREGILLATGGTAILLQMAHPGVAQGVDEHSNFAYRPSDRLRTTMTFMYCMAWGTIEEKRTILEMVHRAHAPVNGPGYNANDPHLQLWVASTLFVCGVHMHQLIFGQMDPAAEDTLYQEYSVMATSLRVPPELWPENRQAFWKYWDENIKALPISSHAKNVSNDLLYNKAGPWWLRINLPIVRLVTAEQLPPRLRDEYGLKAHHKRYKAALGITRPIYRLLPVSLRQYPVRYYLKDMRKRMDK</sequence>